<dbReference type="EMBL" id="CP159872">
    <property type="protein sequence ID" value="XCM84258.1"/>
    <property type="molecule type" value="Genomic_DNA"/>
</dbReference>
<sequence length="81" mass="8677">MHLVEPIRQFIADHAEWLTAFQLPSWSPDLNPRRASGRWSNATSATSPQPTSARSPALSSAGSSRSSTARTWSTDASPAPA</sequence>
<name>A0AAU8KAF6_9ACTN</name>
<feature type="region of interest" description="Disordered" evidence="1">
    <location>
        <begin position="26"/>
        <end position="81"/>
    </location>
</feature>
<gene>
    <name evidence="2" type="ORF">ABWK59_35280</name>
</gene>
<evidence type="ECO:0000256" key="1">
    <source>
        <dbReference type="SAM" id="MobiDB-lite"/>
    </source>
</evidence>
<accession>A0AAU8KAF6</accession>
<dbReference type="AlphaFoldDB" id="A0AAU8KAF6"/>
<proteinExistence type="predicted"/>
<organism evidence="2">
    <name type="scientific">Kitasatospora camelliae</name>
    <dbReference type="NCBI Taxonomy" id="3156397"/>
    <lineage>
        <taxon>Bacteria</taxon>
        <taxon>Bacillati</taxon>
        <taxon>Actinomycetota</taxon>
        <taxon>Actinomycetes</taxon>
        <taxon>Kitasatosporales</taxon>
        <taxon>Streptomycetaceae</taxon>
        <taxon>Kitasatospora</taxon>
    </lineage>
</organism>
<evidence type="ECO:0008006" key="3">
    <source>
        <dbReference type="Google" id="ProtNLM"/>
    </source>
</evidence>
<protein>
    <recommendedName>
        <fullName evidence="3">Tc1-like transposase DDE domain-containing protein</fullName>
    </recommendedName>
</protein>
<dbReference type="KEGG" id="kcm:ABWK59_35280"/>
<evidence type="ECO:0000313" key="2">
    <source>
        <dbReference type="EMBL" id="XCM84258.1"/>
    </source>
</evidence>
<feature type="compositionally biased region" description="Low complexity" evidence="1">
    <location>
        <begin position="52"/>
        <end position="81"/>
    </location>
</feature>
<feature type="compositionally biased region" description="Polar residues" evidence="1">
    <location>
        <begin position="38"/>
        <end position="51"/>
    </location>
</feature>
<reference evidence="2" key="1">
    <citation type="submission" date="2024-06" db="EMBL/GenBank/DDBJ databases">
        <title>The genome sequences of Kitasatospora sp. strain HUAS MG31.</title>
        <authorList>
            <person name="Mo P."/>
        </authorList>
    </citation>
    <scope>NUCLEOTIDE SEQUENCE</scope>
    <source>
        <strain evidence="2">HUAS MG31</strain>
    </source>
</reference>